<protein>
    <recommendedName>
        <fullName evidence="3">N-acetylglucosamine-induced protein 1</fullName>
    </recommendedName>
</protein>
<reference evidence="2" key="1">
    <citation type="journal article" date="2020" name="Stud. Mycol.">
        <title>101 Dothideomycetes genomes: A test case for predicting lifestyles and emergence of pathogens.</title>
        <authorList>
            <person name="Haridas S."/>
            <person name="Albert R."/>
            <person name="Binder M."/>
            <person name="Bloem J."/>
            <person name="LaButti K."/>
            <person name="Salamov A."/>
            <person name="Andreopoulos B."/>
            <person name="Baker S."/>
            <person name="Barry K."/>
            <person name="Bills G."/>
            <person name="Bluhm B."/>
            <person name="Cannon C."/>
            <person name="Castanera R."/>
            <person name="Culley D."/>
            <person name="Daum C."/>
            <person name="Ezra D."/>
            <person name="Gonzalez J."/>
            <person name="Henrissat B."/>
            <person name="Kuo A."/>
            <person name="Liang C."/>
            <person name="Lipzen A."/>
            <person name="Lutzoni F."/>
            <person name="Magnuson J."/>
            <person name="Mondo S."/>
            <person name="Nolan M."/>
            <person name="Ohm R."/>
            <person name="Pangilinan J."/>
            <person name="Park H.-J."/>
            <person name="Ramirez L."/>
            <person name="Alfaro M."/>
            <person name="Sun H."/>
            <person name="Tritt A."/>
            <person name="Yoshinaga Y."/>
            <person name="Zwiers L.-H."/>
            <person name="Turgeon B."/>
            <person name="Goodwin S."/>
            <person name="Spatafora J."/>
            <person name="Crous P."/>
            <person name="Grigoriev I."/>
        </authorList>
    </citation>
    <scope>NUCLEOTIDE SEQUENCE [LARGE SCALE GENOMIC DNA]</scope>
    <source>
        <strain evidence="2">CECT 20119</strain>
    </source>
</reference>
<dbReference type="GO" id="GO:0005737">
    <property type="term" value="C:cytoplasm"/>
    <property type="evidence" value="ECO:0007669"/>
    <property type="project" value="TreeGrafter"/>
</dbReference>
<dbReference type="EMBL" id="ML992508">
    <property type="protein sequence ID" value="KAF2222429.1"/>
    <property type="molecule type" value="Genomic_DNA"/>
</dbReference>
<evidence type="ECO:0008006" key="3">
    <source>
        <dbReference type="Google" id="ProtNLM"/>
    </source>
</evidence>
<dbReference type="AlphaFoldDB" id="A0A6A6GA16"/>
<dbReference type="InterPro" id="IPR022036">
    <property type="entry name" value="DUF3605"/>
</dbReference>
<sequence length="228" mass="26041">MANDEPFTTSANVTKGGIPLTAIDRELLAMKDEDFHRVTWDELRHIILVTNALEQLKRLPSDLRRYVTWSASIKAKYGSITSYVIQERLHWTPSDPGAAIPTFPHRNPVPFADPRDYQILLNDWPYGLEDGITHIVVWTKALIDVDAEKGDVTGESRGLIEGFVERVFSRRLDGVFGEGKGRERVLWFKNWVSLQSVRGVDHVHVLVKDAPGEVLEEWVRRTSEPLTW</sequence>
<accession>A0A6A6GA16</accession>
<dbReference type="Pfam" id="PF12239">
    <property type="entry name" value="DUF3605"/>
    <property type="match status" value="1"/>
</dbReference>
<dbReference type="PANTHER" id="PTHR35020:SF2">
    <property type="entry name" value="N-ACETYLGLUCOSAMINE-INDUCED PROTEIN 1"/>
    <property type="match status" value="1"/>
</dbReference>
<dbReference type="GO" id="GO:0006044">
    <property type="term" value="P:N-acetylglucosamine metabolic process"/>
    <property type="evidence" value="ECO:0007669"/>
    <property type="project" value="TreeGrafter"/>
</dbReference>
<name>A0A6A6GA16_9PEZI</name>
<evidence type="ECO:0000313" key="2">
    <source>
        <dbReference type="Proteomes" id="UP000799538"/>
    </source>
</evidence>
<evidence type="ECO:0000313" key="1">
    <source>
        <dbReference type="EMBL" id="KAF2222429.1"/>
    </source>
</evidence>
<keyword evidence="2" id="KW-1185">Reference proteome</keyword>
<dbReference type="PANTHER" id="PTHR35020">
    <property type="entry name" value="N-ACETYLGLUCOSAMINE-INDUCED PROTEIN 1"/>
    <property type="match status" value="1"/>
</dbReference>
<dbReference type="Proteomes" id="UP000799538">
    <property type="component" value="Unassembled WGS sequence"/>
</dbReference>
<gene>
    <name evidence="1" type="ORF">BDZ85DRAFT_128069</name>
</gene>
<organism evidence="1 2">
    <name type="scientific">Elsinoe ampelina</name>
    <dbReference type="NCBI Taxonomy" id="302913"/>
    <lineage>
        <taxon>Eukaryota</taxon>
        <taxon>Fungi</taxon>
        <taxon>Dikarya</taxon>
        <taxon>Ascomycota</taxon>
        <taxon>Pezizomycotina</taxon>
        <taxon>Dothideomycetes</taxon>
        <taxon>Dothideomycetidae</taxon>
        <taxon>Myriangiales</taxon>
        <taxon>Elsinoaceae</taxon>
        <taxon>Elsinoe</taxon>
    </lineage>
</organism>
<proteinExistence type="predicted"/>
<dbReference type="OrthoDB" id="498286at2759"/>